<gene>
    <name evidence="1" type="ORF">Clacol_007030</name>
</gene>
<dbReference type="EMBL" id="BPWL01000008">
    <property type="protein sequence ID" value="GJJ12785.1"/>
    <property type="molecule type" value="Genomic_DNA"/>
</dbReference>
<dbReference type="InterPro" id="IPR032675">
    <property type="entry name" value="LRR_dom_sf"/>
</dbReference>
<reference evidence="1" key="1">
    <citation type="submission" date="2021-10" db="EMBL/GenBank/DDBJ databases">
        <title>De novo Genome Assembly of Clathrus columnatus (Basidiomycota, Fungi) Using Illumina and Nanopore Sequence Data.</title>
        <authorList>
            <person name="Ogiso-Tanaka E."/>
            <person name="Itagaki H."/>
            <person name="Hosoya T."/>
            <person name="Hosaka K."/>
        </authorList>
    </citation>
    <scope>NUCLEOTIDE SEQUENCE</scope>
    <source>
        <strain evidence="1">MO-923</strain>
    </source>
</reference>
<keyword evidence="2" id="KW-1185">Reference proteome</keyword>
<protein>
    <recommendedName>
        <fullName evidence="3">F-box domain-containing protein</fullName>
    </recommendedName>
</protein>
<evidence type="ECO:0000313" key="2">
    <source>
        <dbReference type="Proteomes" id="UP001050691"/>
    </source>
</evidence>
<accession>A0AAV5AIW2</accession>
<evidence type="ECO:0008006" key="3">
    <source>
        <dbReference type="Google" id="ProtNLM"/>
    </source>
</evidence>
<dbReference type="SUPFAM" id="SSF52047">
    <property type="entry name" value="RNI-like"/>
    <property type="match status" value="1"/>
</dbReference>
<proteinExistence type="predicted"/>
<organism evidence="1 2">
    <name type="scientific">Clathrus columnatus</name>
    <dbReference type="NCBI Taxonomy" id="1419009"/>
    <lineage>
        <taxon>Eukaryota</taxon>
        <taxon>Fungi</taxon>
        <taxon>Dikarya</taxon>
        <taxon>Basidiomycota</taxon>
        <taxon>Agaricomycotina</taxon>
        <taxon>Agaricomycetes</taxon>
        <taxon>Phallomycetidae</taxon>
        <taxon>Phallales</taxon>
        <taxon>Clathraceae</taxon>
        <taxon>Clathrus</taxon>
    </lineage>
</organism>
<dbReference type="Proteomes" id="UP001050691">
    <property type="component" value="Unassembled WGS sequence"/>
</dbReference>
<comment type="caution">
    <text evidence="1">The sequence shown here is derived from an EMBL/GenBank/DDBJ whole genome shotgun (WGS) entry which is preliminary data.</text>
</comment>
<sequence length="478" mass="55232">MPYPEGLSLYTIWDEIAFLLDSTKDLLSLSLTCHVFKELIIPDHLEYRIISCDIRNKTVWQFLGSHPRLARGIRFIELIQEPCENGLLPRTLRNMYFSPHSNVPVTDENIALFRDALSHMTSLEEFTWRQHVSPIQGFIDISDTLTRSIPCLEGLSFKFSRSLSSADQLSLEKLSIWKLTSLKRVIVYNPSQAAVQMTLSCPNIEDLCLQPLSVAFISHLMRHGNWKHLRRLSISTRGMSGLPDLEDAEEENPWISDIVAAFLARHHNLEYLSLYLSQVPLSKLTLPCLPKLRSLEWHTQYTPLGSFLSADNISRLEYLHSDGHLDINSLPQMDVLESFCLSIYGNYLPKYLSLFSVKAPNLKKMYLEMTDGTLSARESVQEALIETLLPFSNLSHVFCDLSIEGVHLHDRLKYLCQRLSPLRDLQYMGVIADNYRRVLVKLERDEDGVYSGHQFVSWKEFKRNHYYQWGDFFDRLSP</sequence>
<name>A0AAV5AIW2_9AGAM</name>
<dbReference type="AlphaFoldDB" id="A0AAV5AIW2"/>
<dbReference type="Gene3D" id="3.80.10.10">
    <property type="entry name" value="Ribonuclease Inhibitor"/>
    <property type="match status" value="1"/>
</dbReference>
<evidence type="ECO:0000313" key="1">
    <source>
        <dbReference type="EMBL" id="GJJ12785.1"/>
    </source>
</evidence>